<evidence type="ECO:0000313" key="10">
    <source>
        <dbReference type="Proteomes" id="UP001156905"/>
    </source>
</evidence>
<accession>A0ABQ6APA0</accession>
<gene>
    <name evidence="9" type="ORF">GCM10007857_00910</name>
</gene>
<reference evidence="10" key="1">
    <citation type="journal article" date="2019" name="Int. J. Syst. Evol. Microbiol.">
        <title>The Global Catalogue of Microorganisms (GCM) 10K type strain sequencing project: providing services to taxonomists for standard genome sequencing and annotation.</title>
        <authorList>
            <consortium name="The Broad Institute Genomics Platform"/>
            <consortium name="The Broad Institute Genome Sequencing Center for Infectious Disease"/>
            <person name="Wu L."/>
            <person name="Ma J."/>
        </authorList>
    </citation>
    <scope>NUCLEOTIDE SEQUENCE [LARGE SCALE GENOMIC DNA]</scope>
    <source>
        <strain evidence="10">NBRC 102520</strain>
    </source>
</reference>
<feature type="transmembrane region" description="Helical" evidence="7">
    <location>
        <begin position="134"/>
        <end position="153"/>
    </location>
</feature>
<evidence type="ECO:0000256" key="7">
    <source>
        <dbReference type="RuleBase" id="RU363032"/>
    </source>
</evidence>
<dbReference type="EMBL" id="BSOW01000001">
    <property type="protein sequence ID" value="GLR83381.1"/>
    <property type="molecule type" value="Genomic_DNA"/>
</dbReference>
<dbReference type="RefSeq" id="WP_431309552.1">
    <property type="nucleotide sequence ID" value="NZ_BSOW01000001.1"/>
</dbReference>
<comment type="similarity">
    <text evidence="7">Belongs to the binding-protein-dependent transport system permease family.</text>
</comment>
<keyword evidence="10" id="KW-1185">Reference proteome</keyword>
<feature type="transmembrane region" description="Helical" evidence="7">
    <location>
        <begin position="165"/>
        <end position="185"/>
    </location>
</feature>
<evidence type="ECO:0000256" key="1">
    <source>
        <dbReference type="ARBA" id="ARBA00004651"/>
    </source>
</evidence>
<keyword evidence="3" id="KW-1003">Cell membrane</keyword>
<feature type="transmembrane region" description="Helical" evidence="7">
    <location>
        <begin position="215"/>
        <end position="238"/>
    </location>
</feature>
<dbReference type="PROSITE" id="PS50928">
    <property type="entry name" value="ABC_TM1"/>
    <property type="match status" value="1"/>
</dbReference>
<evidence type="ECO:0000256" key="5">
    <source>
        <dbReference type="ARBA" id="ARBA00022989"/>
    </source>
</evidence>
<dbReference type="PANTHER" id="PTHR30193:SF37">
    <property type="entry name" value="INNER MEMBRANE ABC TRANSPORTER PERMEASE PROTEIN YCJO"/>
    <property type="match status" value="1"/>
</dbReference>
<name>A0ABQ6APA0_9BRAD</name>
<evidence type="ECO:0000256" key="2">
    <source>
        <dbReference type="ARBA" id="ARBA00022448"/>
    </source>
</evidence>
<keyword evidence="6 7" id="KW-0472">Membrane</keyword>
<feature type="domain" description="ABC transmembrane type-1" evidence="8">
    <location>
        <begin position="128"/>
        <end position="341"/>
    </location>
</feature>
<feature type="transmembrane region" description="Helical" evidence="7">
    <location>
        <begin position="289"/>
        <end position="309"/>
    </location>
</feature>
<dbReference type="Pfam" id="PF00528">
    <property type="entry name" value="BPD_transp_1"/>
    <property type="match status" value="1"/>
</dbReference>
<keyword evidence="4 7" id="KW-0812">Transmembrane</keyword>
<feature type="transmembrane region" description="Helical" evidence="7">
    <location>
        <begin position="258"/>
        <end position="280"/>
    </location>
</feature>
<feature type="transmembrane region" description="Helical" evidence="7">
    <location>
        <begin position="321"/>
        <end position="340"/>
    </location>
</feature>
<dbReference type="Proteomes" id="UP001156905">
    <property type="component" value="Unassembled WGS sequence"/>
</dbReference>
<feature type="transmembrane region" description="Helical" evidence="7">
    <location>
        <begin position="24"/>
        <end position="41"/>
    </location>
</feature>
<dbReference type="InterPro" id="IPR051393">
    <property type="entry name" value="ABC_transporter_permease"/>
</dbReference>
<keyword evidence="5 7" id="KW-1133">Transmembrane helix</keyword>
<evidence type="ECO:0000256" key="4">
    <source>
        <dbReference type="ARBA" id="ARBA00022692"/>
    </source>
</evidence>
<organism evidence="9 10">
    <name type="scientific">Bradyrhizobium iriomotense</name>
    <dbReference type="NCBI Taxonomy" id="441950"/>
    <lineage>
        <taxon>Bacteria</taxon>
        <taxon>Pseudomonadati</taxon>
        <taxon>Pseudomonadota</taxon>
        <taxon>Alphaproteobacteria</taxon>
        <taxon>Hyphomicrobiales</taxon>
        <taxon>Nitrobacteraceae</taxon>
        <taxon>Bradyrhizobium</taxon>
    </lineage>
</organism>
<feature type="transmembrane region" description="Helical" evidence="7">
    <location>
        <begin position="62"/>
        <end position="85"/>
    </location>
</feature>
<protein>
    <submittedName>
        <fullName evidence="9">Sugar ABC transporter permease</fullName>
    </submittedName>
</protein>
<sequence>MTDLPTGIEPQAAPTASLLARLRRAGGTAFGAVLGALLRLVDRPMRLLQQLVGERRMAYVFLLPNLVFFSLFVFVPLAIDLVFSFTGGESLFPSQRPYVGTDQYAYLFDCGSFFDPASCRVDHFWRGVANTLRFTIFQLVSMVTFSLVTALVLNMPIRGRGFFRAVYFFPVLLSPVVVALVWKWILQRDGLLNAGLTMIGGQKILFFVDPGWAMFWSVFVSVWAHMGFYTLILLAGLQAIPADLYEAAQMDATPRWRVLWRITLPLLWPNLIVVIVLALIRGVQTFDEVFVLTGGGPGTATLMIVQYIYETAFASQVQNFGLAAAASIVLGVVLFLLTLAQLSRTRSAS</sequence>
<comment type="caution">
    <text evidence="9">The sequence shown here is derived from an EMBL/GenBank/DDBJ whole genome shotgun (WGS) entry which is preliminary data.</text>
</comment>
<dbReference type="SUPFAM" id="SSF161098">
    <property type="entry name" value="MetI-like"/>
    <property type="match status" value="1"/>
</dbReference>
<dbReference type="PANTHER" id="PTHR30193">
    <property type="entry name" value="ABC TRANSPORTER PERMEASE PROTEIN"/>
    <property type="match status" value="1"/>
</dbReference>
<dbReference type="InterPro" id="IPR000515">
    <property type="entry name" value="MetI-like"/>
</dbReference>
<proteinExistence type="inferred from homology"/>
<evidence type="ECO:0000256" key="6">
    <source>
        <dbReference type="ARBA" id="ARBA00023136"/>
    </source>
</evidence>
<dbReference type="CDD" id="cd06261">
    <property type="entry name" value="TM_PBP2"/>
    <property type="match status" value="1"/>
</dbReference>
<comment type="subcellular location">
    <subcellularLocation>
        <location evidence="1 7">Cell membrane</location>
        <topology evidence="1 7">Multi-pass membrane protein</topology>
    </subcellularLocation>
</comment>
<keyword evidence="2 7" id="KW-0813">Transport</keyword>
<evidence type="ECO:0000259" key="8">
    <source>
        <dbReference type="PROSITE" id="PS50928"/>
    </source>
</evidence>
<dbReference type="Gene3D" id="1.10.3720.10">
    <property type="entry name" value="MetI-like"/>
    <property type="match status" value="1"/>
</dbReference>
<dbReference type="InterPro" id="IPR035906">
    <property type="entry name" value="MetI-like_sf"/>
</dbReference>
<evidence type="ECO:0000256" key="3">
    <source>
        <dbReference type="ARBA" id="ARBA00022475"/>
    </source>
</evidence>
<evidence type="ECO:0000313" key="9">
    <source>
        <dbReference type="EMBL" id="GLR83381.1"/>
    </source>
</evidence>